<name>A0A7X1FZN8_9SPHN</name>
<dbReference type="InterPro" id="IPR050109">
    <property type="entry name" value="HTH-type_TetR-like_transc_reg"/>
</dbReference>
<dbReference type="PANTHER" id="PTHR30055:SF151">
    <property type="entry name" value="TRANSCRIPTIONAL REGULATORY PROTEIN"/>
    <property type="match status" value="1"/>
</dbReference>
<evidence type="ECO:0000313" key="8">
    <source>
        <dbReference type="Proteomes" id="UP000551327"/>
    </source>
</evidence>
<dbReference type="Pfam" id="PF02909">
    <property type="entry name" value="TetR_C_1"/>
    <property type="match status" value="1"/>
</dbReference>
<accession>A0A7X1FZN8</accession>
<evidence type="ECO:0000313" key="7">
    <source>
        <dbReference type="EMBL" id="MBC2669287.1"/>
    </source>
</evidence>
<dbReference type="Gene3D" id="1.10.10.60">
    <property type="entry name" value="Homeodomain-like"/>
    <property type="match status" value="1"/>
</dbReference>
<dbReference type="InterPro" id="IPR036271">
    <property type="entry name" value="Tet_transcr_reg_TetR-rel_C_sf"/>
</dbReference>
<keyword evidence="2 4" id="KW-0238">DNA-binding</keyword>
<feature type="domain" description="HTH tetR-type" evidence="6">
    <location>
        <begin position="27"/>
        <end position="87"/>
    </location>
</feature>
<dbReference type="Proteomes" id="UP000551327">
    <property type="component" value="Unassembled WGS sequence"/>
</dbReference>
<feature type="region of interest" description="Disordered" evidence="5">
    <location>
        <begin position="1"/>
        <end position="27"/>
    </location>
</feature>
<gene>
    <name evidence="7" type="ORF">H7F53_09040</name>
</gene>
<dbReference type="PANTHER" id="PTHR30055">
    <property type="entry name" value="HTH-TYPE TRANSCRIPTIONAL REGULATOR RUTR"/>
    <property type="match status" value="1"/>
</dbReference>
<reference evidence="7 8" key="1">
    <citation type="submission" date="2020-08" db="EMBL/GenBank/DDBJ databases">
        <title>The genome sequence of type strain Novosphingobium piscinae KCTC 42194.</title>
        <authorList>
            <person name="Liu Y."/>
        </authorList>
    </citation>
    <scope>NUCLEOTIDE SEQUENCE [LARGE SCALE GENOMIC DNA]</scope>
    <source>
        <strain evidence="7 8">KCTC 42194</strain>
    </source>
</reference>
<evidence type="ECO:0000256" key="2">
    <source>
        <dbReference type="ARBA" id="ARBA00023125"/>
    </source>
</evidence>
<dbReference type="PROSITE" id="PS50977">
    <property type="entry name" value="HTH_TETR_2"/>
    <property type="match status" value="1"/>
</dbReference>
<organism evidence="7 8">
    <name type="scientific">Novosphingobium piscinae</name>
    <dbReference type="NCBI Taxonomy" id="1507448"/>
    <lineage>
        <taxon>Bacteria</taxon>
        <taxon>Pseudomonadati</taxon>
        <taxon>Pseudomonadota</taxon>
        <taxon>Alphaproteobacteria</taxon>
        <taxon>Sphingomonadales</taxon>
        <taxon>Sphingomonadaceae</taxon>
        <taxon>Novosphingobium</taxon>
    </lineage>
</organism>
<dbReference type="Gene3D" id="1.10.357.10">
    <property type="entry name" value="Tetracycline Repressor, domain 2"/>
    <property type="match status" value="1"/>
</dbReference>
<dbReference type="RefSeq" id="WP_185679147.1">
    <property type="nucleotide sequence ID" value="NZ_JACLAX010000007.1"/>
</dbReference>
<evidence type="ECO:0000259" key="6">
    <source>
        <dbReference type="PROSITE" id="PS50977"/>
    </source>
</evidence>
<evidence type="ECO:0000256" key="4">
    <source>
        <dbReference type="PROSITE-ProRule" id="PRU00335"/>
    </source>
</evidence>
<dbReference type="SUPFAM" id="SSF46689">
    <property type="entry name" value="Homeodomain-like"/>
    <property type="match status" value="1"/>
</dbReference>
<dbReference type="AlphaFoldDB" id="A0A7X1FZN8"/>
<dbReference type="InterPro" id="IPR004111">
    <property type="entry name" value="Repressor_TetR_C"/>
</dbReference>
<dbReference type="Pfam" id="PF00440">
    <property type="entry name" value="TetR_N"/>
    <property type="match status" value="1"/>
</dbReference>
<dbReference type="SUPFAM" id="SSF48498">
    <property type="entry name" value="Tetracyclin repressor-like, C-terminal domain"/>
    <property type="match status" value="1"/>
</dbReference>
<proteinExistence type="predicted"/>
<protein>
    <submittedName>
        <fullName evidence="7">TetR/AcrR family transcriptional regulator</fullName>
    </submittedName>
</protein>
<dbReference type="GO" id="GO:0000976">
    <property type="term" value="F:transcription cis-regulatory region binding"/>
    <property type="evidence" value="ECO:0007669"/>
    <property type="project" value="TreeGrafter"/>
</dbReference>
<dbReference type="InterPro" id="IPR001647">
    <property type="entry name" value="HTH_TetR"/>
</dbReference>
<evidence type="ECO:0000256" key="1">
    <source>
        <dbReference type="ARBA" id="ARBA00023015"/>
    </source>
</evidence>
<dbReference type="GO" id="GO:0045892">
    <property type="term" value="P:negative regulation of DNA-templated transcription"/>
    <property type="evidence" value="ECO:0007669"/>
    <property type="project" value="InterPro"/>
</dbReference>
<comment type="caution">
    <text evidence="7">The sequence shown here is derived from an EMBL/GenBank/DDBJ whole genome shotgun (WGS) entry which is preliminary data.</text>
</comment>
<sequence length="246" mass="27532">MNDAPKSGVATARPKKRGKPTKSDERSLNREAILEAAVALIDEIGLDAFSVRALAQRLEVYPAAIYWWLPTRNDVLAGVVSHALQNVQPPPETTDWKEWIADLMRRYRSVVQQHPKVAPLITSQLVSNAGVDLKLVERLLSVLKEAGFEGAKLLAAYDVVLAAKIGFVSMEFAMPPQEESDWADRLKAMTDNIDAVEYPNLSALRDAMLNRHFILRWQNGAEVPLDESFEAHVYTTIEGLRMLLTR</sequence>
<evidence type="ECO:0000256" key="3">
    <source>
        <dbReference type="ARBA" id="ARBA00023163"/>
    </source>
</evidence>
<evidence type="ECO:0000256" key="5">
    <source>
        <dbReference type="SAM" id="MobiDB-lite"/>
    </source>
</evidence>
<keyword evidence="8" id="KW-1185">Reference proteome</keyword>
<dbReference type="InterPro" id="IPR009057">
    <property type="entry name" value="Homeodomain-like_sf"/>
</dbReference>
<keyword evidence="1" id="KW-0805">Transcription regulation</keyword>
<dbReference type="EMBL" id="JACLAX010000007">
    <property type="protein sequence ID" value="MBC2669287.1"/>
    <property type="molecule type" value="Genomic_DNA"/>
</dbReference>
<dbReference type="GO" id="GO:0003700">
    <property type="term" value="F:DNA-binding transcription factor activity"/>
    <property type="evidence" value="ECO:0007669"/>
    <property type="project" value="TreeGrafter"/>
</dbReference>
<feature type="DNA-binding region" description="H-T-H motif" evidence="4">
    <location>
        <begin position="50"/>
        <end position="69"/>
    </location>
</feature>
<keyword evidence="3" id="KW-0804">Transcription</keyword>